<accession>A0A0V0ZUP1</accession>
<comment type="caution">
    <text evidence="1">The sequence shown here is derived from an EMBL/GenBank/DDBJ whole genome shotgun (WGS) entry which is preliminary data.</text>
</comment>
<evidence type="ECO:0000313" key="2">
    <source>
        <dbReference type="Proteomes" id="UP000054783"/>
    </source>
</evidence>
<organism evidence="1 2">
    <name type="scientific">Trichinella patagoniensis</name>
    <dbReference type="NCBI Taxonomy" id="990121"/>
    <lineage>
        <taxon>Eukaryota</taxon>
        <taxon>Metazoa</taxon>
        <taxon>Ecdysozoa</taxon>
        <taxon>Nematoda</taxon>
        <taxon>Enoplea</taxon>
        <taxon>Dorylaimia</taxon>
        <taxon>Trichinellida</taxon>
        <taxon>Trichinellidae</taxon>
        <taxon>Trichinella</taxon>
    </lineage>
</organism>
<gene>
    <name evidence="1" type="ORF">T12_7577</name>
</gene>
<protein>
    <submittedName>
        <fullName evidence="1">Uncharacterized protein</fullName>
    </submittedName>
</protein>
<proteinExistence type="predicted"/>
<reference evidence="1 2" key="1">
    <citation type="submission" date="2015-01" db="EMBL/GenBank/DDBJ databases">
        <title>Evolution of Trichinella species and genotypes.</title>
        <authorList>
            <person name="Korhonen P.K."/>
            <person name="Edoardo P."/>
            <person name="Giuseppe L.R."/>
            <person name="Gasser R.B."/>
        </authorList>
    </citation>
    <scope>NUCLEOTIDE SEQUENCE [LARGE SCALE GENOMIC DNA]</scope>
    <source>
        <strain evidence="1">ISS2496</strain>
    </source>
</reference>
<dbReference type="EMBL" id="JYDQ01000077">
    <property type="protein sequence ID" value="KRY16464.1"/>
    <property type="molecule type" value="Genomic_DNA"/>
</dbReference>
<sequence>MKSKNGLNGYQWIRNNERGTTIAFRQYCVVHFSRYCESTGKLTYVLRPMQYSKFRDHLFHIYCAVYKETFHKIIIDYCKCLTSKNSAIWKKRFSPIYTENTSVWSTKFLKLPGITGVQHTYSGCSTLRSSQDIS</sequence>
<dbReference type="AlphaFoldDB" id="A0A0V0ZUP1"/>
<name>A0A0V0ZUP1_9BILA</name>
<keyword evidence="2" id="KW-1185">Reference proteome</keyword>
<dbReference type="Proteomes" id="UP000054783">
    <property type="component" value="Unassembled WGS sequence"/>
</dbReference>
<evidence type="ECO:0000313" key="1">
    <source>
        <dbReference type="EMBL" id="KRY16464.1"/>
    </source>
</evidence>